<evidence type="ECO:0000313" key="2">
    <source>
        <dbReference type="Proteomes" id="UP001227192"/>
    </source>
</evidence>
<name>A0AAI9TS71_PENTH</name>
<organism evidence="1 2">
    <name type="scientific">Penicillium thymicola</name>
    <dbReference type="NCBI Taxonomy" id="293382"/>
    <lineage>
        <taxon>Eukaryota</taxon>
        <taxon>Fungi</taxon>
        <taxon>Dikarya</taxon>
        <taxon>Ascomycota</taxon>
        <taxon>Pezizomycotina</taxon>
        <taxon>Eurotiomycetes</taxon>
        <taxon>Eurotiomycetidae</taxon>
        <taxon>Eurotiales</taxon>
        <taxon>Aspergillaceae</taxon>
        <taxon>Penicillium</taxon>
    </lineage>
</organism>
<accession>A0AAI9TS71</accession>
<sequence>MTPRLSVSKLEMIGDMILSKFLNTAQMAEAAECSIINIRVGERATTRVERKQRKQRKQRKYSDLFKLAIQGLDTYPGKKSSACKQASIDASWGIPTILNNILRMKSGRMYTRL</sequence>
<dbReference type="Proteomes" id="UP001227192">
    <property type="component" value="Unassembled WGS sequence"/>
</dbReference>
<reference evidence="1" key="2">
    <citation type="journal article" date="2016" name="Fungal Biol.">
        <title>Ochratoxin A production by Penicillium thymicola.</title>
        <authorList>
            <person name="Nguyen H.D.T."/>
            <person name="McMullin D.R."/>
            <person name="Ponomareva E."/>
            <person name="Riley R."/>
            <person name="Pomraning K.R."/>
            <person name="Baker S.E."/>
            <person name="Seifert K.A."/>
        </authorList>
    </citation>
    <scope>NUCLEOTIDE SEQUENCE</scope>
    <source>
        <strain evidence="1">DAOM 180753</strain>
    </source>
</reference>
<proteinExistence type="predicted"/>
<protein>
    <submittedName>
        <fullName evidence="1">Uncharacterized protein</fullName>
    </submittedName>
</protein>
<keyword evidence="2" id="KW-1185">Reference proteome</keyword>
<evidence type="ECO:0000313" key="1">
    <source>
        <dbReference type="EMBL" id="KAJ9492459.1"/>
    </source>
</evidence>
<reference evidence="1" key="1">
    <citation type="submission" date="2015-06" db="EMBL/GenBank/DDBJ databases">
        <authorList>
            <person name="Nguyen H."/>
        </authorList>
    </citation>
    <scope>NUCLEOTIDE SEQUENCE</scope>
    <source>
        <strain evidence="1">DAOM 180753</strain>
    </source>
</reference>
<dbReference type="EMBL" id="LACB01000011">
    <property type="protein sequence ID" value="KAJ9492459.1"/>
    <property type="molecule type" value="Genomic_DNA"/>
</dbReference>
<comment type="caution">
    <text evidence="1">The sequence shown here is derived from an EMBL/GenBank/DDBJ whole genome shotgun (WGS) entry which is preliminary data.</text>
</comment>
<gene>
    <name evidence="1" type="ORF">VN97_g766</name>
</gene>
<dbReference type="AlphaFoldDB" id="A0AAI9TS71"/>